<reference evidence="2 3" key="1">
    <citation type="journal article" date="2007" name="Photosyn. Res.">
        <title>Complete nucleotide sequence of the freshwater unicellular cyanobacterium Synechococcus elongatus PCC 6301 chromosome: gene content and organization.</title>
        <authorList>
            <person name="Sugita C."/>
            <person name="Ogata K."/>
            <person name="Shikata M."/>
            <person name="Jikuya H."/>
            <person name="Takano J."/>
            <person name="Furumichi M."/>
            <person name="Kanehisa M."/>
            <person name="Omata T."/>
            <person name="Sugiura M."/>
            <person name="Sugita M."/>
        </authorList>
    </citation>
    <scope>NUCLEOTIDE SEQUENCE [LARGE SCALE GENOMIC DNA]</scope>
    <source>
        <strain evidence="3">ATCC 27144 / PCC 6301 / SAUG 1402/1</strain>
    </source>
</reference>
<sequence>MTTEFLPEQRVYRISPLIRGTLLLLYLALTSPLASLAEVTEAPVSPRWLQVGLAIGFVLVYAALSEQVEVSSAGIQVRYPTWCRWFLRRQWQLPWEAIARIQPRSTGQGGLVYYLIDQQGQGYLLPMRIAGFAELTRLLQARTTIDMRDVRPLSQPWMYIILLVLTLLLLLVDVWVVWVALPDWSGAIATRRLQSTGDRSGSFRNQIFFEILGNFGGSPPSLTVR</sequence>
<feature type="transmembrane region" description="Helical" evidence="1">
    <location>
        <begin position="157"/>
        <end position="181"/>
    </location>
</feature>
<dbReference type="AlphaFoldDB" id="A0A0H3K2Y4"/>
<dbReference type="KEGG" id="syc:syc0302_c"/>
<dbReference type="Proteomes" id="UP000001175">
    <property type="component" value="Chromosome"/>
</dbReference>
<keyword evidence="1" id="KW-1133">Transmembrane helix</keyword>
<name>A0A0H3K2Y4_SYNP6</name>
<protein>
    <recommendedName>
        <fullName evidence="4">PH domain-containing protein</fullName>
    </recommendedName>
</protein>
<accession>A0A0H3K2Y4</accession>
<evidence type="ECO:0000313" key="2">
    <source>
        <dbReference type="EMBL" id="BAD78492.1"/>
    </source>
</evidence>
<proteinExistence type="predicted"/>
<organism evidence="2 3">
    <name type="scientific">Synechococcus sp. (strain ATCC 27144 / PCC 6301 / SAUG 1402/1)</name>
    <name type="common">Anacystis nidulans</name>
    <dbReference type="NCBI Taxonomy" id="269084"/>
    <lineage>
        <taxon>Bacteria</taxon>
        <taxon>Bacillati</taxon>
        <taxon>Cyanobacteriota</taxon>
        <taxon>Cyanophyceae</taxon>
        <taxon>Synechococcales</taxon>
        <taxon>Synechococcaceae</taxon>
        <taxon>Synechococcus</taxon>
    </lineage>
</organism>
<evidence type="ECO:0008006" key="4">
    <source>
        <dbReference type="Google" id="ProtNLM"/>
    </source>
</evidence>
<gene>
    <name evidence="2" type="ordered locus">syc0302_c</name>
</gene>
<dbReference type="RefSeq" id="WP_011242616.1">
    <property type="nucleotide sequence ID" value="NC_006576.1"/>
</dbReference>
<keyword evidence="1" id="KW-0812">Transmembrane</keyword>
<dbReference type="eggNOG" id="ENOG502ZBN5">
    <property type="taxonomic scope" value="Bacteria"/>
</dbReference>
<keyword evidence="1" id="KW-0472">Membrane</keyword>
<evidence type="ECO:0000313" key="3">
    <source>
        <dbReference type="Proteomes" id="UP000001175"/>
    </source>
</evidence>
<feature type="transmembrane region" description="Helical" evidence="1">
    <location>
        <begin position="47"/>
        <end position="64"/>
    </location>
</feature>
<evidence type="ECO:0000256" key="1">
    <source>
        <dbReference type="SAM" id="Phobius"/>
    </source>
</evidence>
<dbReference type="EMBL" id="AP008231">
    <property type="protein sequence ID" value="BAD78492.1"/>
    <property type="molecule type" value="Genomic_DNA"/>
</dbReference>